<evidence type="ECO:0000313" key="3">
    <source>
        <dbReference type="EMBL" id="KAF7759643.1"/>
    </source>
</evidence>
<dbReference type="GO" id="GO:0005975">
    <property type="term" value="P:carbohydrate metabolic process"/>
    <property type="evidence" value="ECO:0007669"/>
    <property type="project" value="InterPro"/>
</dbReference>
<keyword evidence="1" id="KW-0732">Signal</keyword>
<comment type="caution">
    <text evidence="3">The sequence shown here is derived from an EMBL/GenBank/DDBJ whole genome shotgun (WGS) entry which is preliminary data.</text>
</comment>
<gene>
    <name evidence="3" type="ORF">Agabi119p4_11338</name>
</gene>
<dbReference type="Pfam" id="PF17389">
    <property type="entry name" value="Bac_rhamnosid6H"/>
    <property type="match status" value="1"/>
</dbReference>
<feature type="chain" id="PRO_5034865200" evidence="1">
    <location>
        <begin position="17"/>
        <end position="676"/>
    </location>
</feature>
<dbReference type="PANTHER" id="PTHR34987">
    <property type="entry name" value="C, PUTATIVE (AFU_ORTHOLOGUE AFUA_3G02880)-RELATED"/>
    <property type="match status" value="1"/>
</dbReference>
<dbReference type="Gene3D" id="1.50.10.10">
    <property type="match status" value="1"/>
</dbReference>
<sequence length="676" mass="73914">MIFLACLLLYTGLGRCLAPSGDWDKFNFAPSSRIVTPVAIHSSHGQITNPRNLIEARGKTTFSSSGSWLALDFGIEVGGLISLNIDSAPAGSALALSFTESSQFIRPTSSDDSSFPSENTTYDGILQVQTPLKTGFWEQPSASLRGGFRYLTLVSNTKSPLTLSNVTCTISFMPHFPDLRAYTGYFSAKHPAFHDEDFLTKLWYAGGYTVQTNTVPLNTGRQVPFAHAGTWANNAALGVAGPIIVDGAKRDRAVWPGDMGIAVPTQFVSTNDLISTRNALATMFAHINPNGALPESGPPLSQQGSDTYHAWTLIGTHNYHHLTGDKEWVQSVWSNFTRAVTFLEQKVDETGLIDITGLRDWARLGGGGHNSEGNALFYEVLVTASDLAAQLDDIQQANRWSSKAISLKQRFNDAFWDEDAGQYKDNLTTTLHPQDANSLAVVFNLTDSQEKNRRISEGLQTNWNDLGPVPPELPDTISPFISGFELQAHFIAGEDKRAMDLLERTWGYMLYTNISVQSTLLEGFTANGSLSYRYYRGYNNDPAYTSHSHGWSSGPTSILTFYLLGLTVTSTRGQTWSFAPHLGTGVPAAEGGFETPLGRYDAAWSFDKDANGNDVFNVRIMTPQGTQGIVKLPRNMMASYVRDGETKNVVLGGPAEMEVTGGRHDISWNIVTPLVE</sequence>
<feature type="signal peptide" evidence="1">
    <location>
        <begin position="1"/>
        <end position="16"/>
    </location>
</feature>
<protein>
    <submittedName>
        <fullName evidence="3">CAZyme family GH78</fullName>
    </submittedName>
</protein>
<dbReference type="InterPro" id="IPR008928">
    <property type="entry name" value="6-hairpin_glycosidase_sf"/>
</dbReference>
<dbReference type="EMBL" id="JABXXO010000016">
    <property type="protein sequence ID" value="KAF7759643.1"/>
    <property type="molecule type" value="Genomic_DNA"/>
</dbReference>
<name>A0A8H7BYQ1_AGABI</name>
<feature type="domain" description="Alpha-L-rhamnosidase six-hairpin glycosidase" evidence="2">
    <location>
        <begin position="243"/>
        <end position="457"/>
    </location>
</feature>
<dbReference type="InterPro" id="IPR012341">
    <property type="entry name" value="6hp_glycosidase-like_sf"/>
</dbReference>
<reference evidence="3 4" key="1">
    <citation type="journal article" name="Sci. Rep.">
        <title>Telomere-to-telomere assembled and centromere annotated genomes of the two main subspecies of the button mushroom Agaricus bisporus reveal especially polymorphic chromosome ends.</title>
        <authorList>
            <person name="Sonnenberg A.S.M."/>
            <person name="Sedaghat-Telgerd N."/>
            <person name="Lavrijssen B."/>
            <person name="Ohm R.A."/>
            <person name="Hendrickx P.M."/>
            <person name="Scholtmeijer K."/>
            <person name="Baars J.J.P."/>
            <person name="van Peer A."/>
        </authorList>
    </citation>
    <scope>NUCLEOTIDE SEQUENCE [LARGE SCALE GENOMIC DNA]</scope>
    <source>
        <strain evidence="3 4">H119_p4</strain>
    </source>
</reference>
<dbReference type="SUPFAM" id="SSF48208">
    <property type="entry name" value="Six-hairpin glycosidases"/>
    <property type="match status" value="1"/>
</dbReference>
<dbReference type="AlphaFoldDB" id="A0A8H7BYQ1"/>
<evidence type="ECO:0000259" key="2">
    <source>
        <dbReference type="Pfam" id="PF17389"/>
    </source>
</evidence>
<organism evidence="3 4">
    <name type="scientific">Agaricus bisporus var. burnettii</name>
    <dbReference type="NCBI Taxonomy" id="192524"/>
    <lineage>
        <taxon>Eukaryota</taxon>
        <taxon>Fungi</taxon>
        <taxon>Dikarya</taxon>
        <taxon>Basidiomycota</taxon>
        <taxon>Agaricomycotina</taxon>
        <taxon>Agaricomycetes</taxon>
        <taxon>Agaricomycetidae</taxon>
        <taxon>Agaricales</taxon>
        <taxon>Agaricineae</taxon>
        <taxon>Agaricaceae</taxon>
        <taxon>Agaricus</taxon>
    </lineage>
</organism>
<accession>A0A8H7BYQ1</accession>
<dbReference type="GO" id="GO:0003824">
    <property type="term" value="F:catalytic activity"/>
    <property type="evidence" value="ECO:0007669"/>
    <property type="project" value="UniProtKB-ARBA"/>
</dbReference>
<evidence type="ECO:0000313" key="4">
    <source>
        <dbReference type="Proteomes" id="UP000629468"/>
    </source>
</evidence>
<dbReference type="InterPro" id="IPR035396">
    <property type="entry name" value="Bac_rhamnosid6H"/>
</dbReference>
<dbReference type="Gene3D" id="2.60.420.10">
    <property type="entry name" value="Maltose phosphorylase, domain 3"/>
    <property type="match status" value="1"/>
</dbReference>
<proteinExistence type="predicted"/>
<dbReference type="PANTHER" id="PTHR34987:SF6">
    <property type="entry name" value="ALPHA-L-RHAMNOSIDASE SIX-HAIRPIN GLYCOSIDASE DOMAIN-CONTAINING PROTEIN"/>
    <property type="match status" value="1"/>
</dbReference>
<dbReference type="Proteomes" id="UP000629468">
    <property type="component" value="Unassembled WGS sequence"/>
</dbReference>
<evidence type="ECO:0000256" key="1">
    <source>
        <dbReference type="SAM" id="SignalP"/>
    </source>
</evidence>